<dbReference type="Pfam" id="PF03942">
    <property type="entry name" value="DTW"/>
    <property type="match status" value="1"/>
</dbReference>
<evidence type="ECO:0000259" key="8">
    <source>
        <dbReference type="SMART" id="SM01144"/>
    </source>
</evidence>
<keyword evidence="3" id="KW-0949">S-adenosyl-L-methionine</keyword>
<dbReference type="AlphaFoldDB" id="A0A9N8HQW6"/>
<dbReference type="GO" id="GO:0016432">
    <property type="term" value="F:tRNA-uridine aminocarboxypropyltransferase activity"/>
    <property type="evidence" value="ECO:0007669"/>
    <property type="project" value="UniProtKB-EC"/>
</dbReference>
<feature type="compositionally biased region" description="Low complexity" evidence="7">
    <location>
        <begin position="314"/>
        <end position="329"/>
    </location>
</feature>
<evidence type="ECO:0000256" key="6">
    <source>
        <dbReference type="ARBA" id="ARBA00048718"/>
    </source>
</evidence>
<keyword evidence="2" id="KW-0808">Transferase</keyword>
<evidence type="ECO:0000256" key="4">
    <source>
        <dbReference type="ARBA" id="ARBA00022694"/>
    </source>
</evidence>
<evidence type="ECO:0000256" key="7">
    <source>
        <dbReference type="SAM" id="MobiDB-lite"/>
    </source>
</evidence>
<dbReference type="InterPro" id="IPR005636">
    <property type="entry name" value="DTW"/>
</dbReference>
<keyword evidence="10" id="KW-1185">Reference proteome</keyword>
<feature type="region of interest" description="Disordered" evidence="7">
    <location>
        <begin position="290"/>
        <end position="370"/>
    </location>
</feature>
<sequence>MANTEQHDTETITIMTKEGVGEEEAQGELAVQSSQQQAKKESSKKGRPICPRCHRPTPRACICEGLPSSLILLNKCHVLVLQHPHEKRRKNCSLPLLQLCLHSSSMTVIVARRFGDQCPPTAMALLQQQAKKVLLIFPEDDTDQDDDSNNTLTLTQAREFCRQTTTATNASSSKDNGSNESDKILIVVLDATWKYAREMDRANQPYYPSHMKRVALSWDDPLRPTTVPFRFDIRTPPSQVHLSTAECIAWVLSALEDESSKDNQSHNMLYSNLMKPLDCMVQKWHECRRTATDNHGTRRNNKRQKQQQDRVDSTTNDNNHTATNNYYTNPDHDTTKLSEKGVSRTSFFTMGDDGANNKHKKSNNKRRRNK</sequence>
<feature type="compositionally biased region" description="Basic and acidic residues" evidence="7">
    <location>
        <begin position="1"/>
        <end position="10"/>
    </location>
</feature>
<dbReference type="PANTHER" id="PTHR21392:SF0">
    <property type="entry name" value="TRNA-URIDINE AMINOCARBOXYPROPYLTRANSFERASE 2"/>
    <property type="match status" value="1"/>
</dbReference>
<dbReference type="EMBL" id="CAICTM010001020">
    <property type="protein sequence ID" value="CAB9519508.1"/>
    <property type="molecule type" value="Genomic_DNA"/>
</dbReference>
<dbReference type="SMART" id="SM01144">
    <property type="entry name" value="DTW"/>
    <property type="match status" value="1"/>
</dbReference>
<gene>
    <name evidence="9" type="ORF">SEMRO_1022_G232400.1</name>
</gene>
<accession>A0A9N8HQW6</accession>
<feature type="region of interest" description="Disordered" evidence="7">
    <location>
        <begin position="1"/>
        <end position="49"/>
    </location>
</feature>
<evidence type="ECO:0000256" key="2">
    <source>
        <dbReference type="ARBA" id="ARBA00022679"/>
    </source>
</evidence>
<proteinExistence type="inferred from homology"/>
<keyword evidence="4" id="KW-0819">tRNA processing</keyword>
<evidence type="ECO:0000313" key="10">
    <source>
        <dbReference type="Proteomes" id="UP001153069"/>
    </source>
</evidence>
<evidence type="ECO:0000313" key="9">
    <source>
        <dbReference type="EMBL" id="CAB9519508.1"/>
    </source>
</evidence>
<comment type="similarity">
    <text evidence="5">Belongs to the TDD superfamily. DTWD2 family.</text>
</comment>
<organism evidence="9 10">
    <name type="scientific">Seminavis robusta</name>
    <dbReference type="NCBI Taxonomy" id="568900"/>
    <lineage>
        <taxon>Eukaryota</taxon>
        <taxon>Sar</taxon>
        <taxon>Stramenopiles</taxon>
        <taxon>Ochrophyta</taxon>
        <taxon>Bacillariophyta</taxon>
        <taxon>Bacillariophyceae</taxon>
        <taxon>Bacillariophycidae</taxon>
        <taxon>Naviculales</taxon>
        <taxon>Naviculaceae</taxon>
        <taxon>Seminavis</taxon>
    </lineage>
</organism>
<dbReference type="GO" id="GO:0008033">
    <property type="term" value="P:tRNA processing"/>
    <property type="evidence" value="ECO:0007669"/>
    <property type="project" value="UniProtKB-KW"/>
</dbReference>
<evidence type="ECO:0000256" key="5">
    <source>
        <dbReference type="ARBA" id="ARBA00034489"/>
    </source>
</evidence>
<feature type="compositionally biased region" description="Basic and acidic residues" evidence="7">
    <location>
        <begin position="330"/>
        <end position="342"/>
    </location>
</feature>
<evidence type="ECO:0000256" key="1">
    <source>
        <dbReference type="ARBA" id="ARBA00012386"/>
    </source>
</evidence>
<dbReference type="OrthoDB" id="408541at2759"/>
<reference evidence="9" key="1">
    <citation type="submission" date="2020-06" db="EMBL/GenBank/DDBJ databases">
        <authorList>
            <consortium name="Plant Systems Biology data submission"/>
        </authorList>
    </citation>
    <scope>NUCLEOTIDE SEQUENCE</scope>
    <source>
        <strain evidence="9">D6</strain>
    </source>
</reference>
<dbReference type="PANTHER" id="PTHR21392">
    <property type="entry name" value="TRNA-URIDINE AMINOCARBOXYPROPYLTRANSFERASE 2"/>
    <property type="match status" value="1"/>
</dbReference>
<name>A0A9N8HQW6_9STRA</name>
<feature type="compositionally biased region" description="Basic residues" evidence="7">
    <location>
        <begin position="357"/>
        <end position="370"/>
    </location>
</feature>
<comment type="catalytic activity">
    <reaction evidence="6">
        <text>a uridine in tRNA + S-adenosyl-L-methionine = a 3-[(3S)-3-amino-3-carboxypropyl]uridine in tRNA + S-methyl-5'-thioadenosine + H(+)</text>
        <dbReference type="Rhea" id="RHEA:62432"/>
        <dbReference type="Rhea" id="RHEA-COMP:13339"/>
        <dbReference type="Rhea" id="RHEA-COMP:16092"/>
        <dbReference type="ChEBI" id="CHEBI:15378"/>
        <dbReference type="ChEBI" id="CHEBI:17509"/>
        <dbReference type="ChEBI" id="CHEBI:59789"/>
        <dbReference type="ChEBI" id="CHEBI:65315"/>
        <dbReference type="ChEBI" id="CHEBI:82930"/>
        <dbReference type="EC" id="2.5.1.25"/>
    </reaction>
</comment>
<dbReference type="InterPro" id="IPR039262">
    <property type="entry name" value="DTWD2/TAPT"/>
</dbReference>
<protein>
    <recommendedName>
        <fullName evidence="1">tRNA-uridine aminocarboxypropyltransferase</fullName>
        <ecNumber evidence="1">2.5.1.25</ecNumber>
    </recommendedName>
</protein>
<dbReference type="EC" id="2.5.1.25" evidence="1"/>
<dbReference type="Proteomes" id="UP001153069">
    <property type="component" value="Unassembled WGS sequence"/>
</dbReference>
<feature type="domain" description="DTW" evidence="8">
    <location>
        <begin position="46"/>
        <end position="289"/>
    </location>
</feature>
<comment type="caution">
    <text evidence="9">The sequence shown here is derived from an EMBL/GenBank/DDBJ whole genome shotgun (WGS) entry which is preliminary data.</text>
</comment>
<evidence type="ECO:0000256" key="3">
    <source>
        <dbReference type="ARBA" id="ARBA00022691"/>
    </source>
</evidence>